<gene>
    <name evidence="1" type="ORF">I5L79_08345</name>
</gene>
<organism evidence="1 2">
    <name type="scientific">Hymenobacter guriensis</name>
    <dbReference type="NCBI Taxonomy" id="2793065"/>
    <lineage>
        <taxon>Bacteria</taxon>
        <taxon>Pseudomonadati</taxon>
        <taxon>Bacteroidota</taxon>
        <taxon>Cytophagia</taxon>
        <taxon>Cytophagales</taxon>
        <taxon>Hymenobacteraceae</taxon>
        <taxon>Hymenobacter</taxon>
    </lineage>
</organism>
<dbReference type="EMBL" id="JADWYK010000004">
    <property type="protein sequence ID" value="MBG8553553.1"/>
    <property type="molecule type" value="Genomic_DNA"/>
</dbReference>
<dbReference type="Pfam" id="PF21813">
    <property type="entry name" value="DUF6882"/>
    <property type="match status" value="1"/>
</dbReference>
<accession>A0ABS0L0B0</accession>
<comment type="caution">
    <text evidence="1">The sequence shown here is derived from an EMBL/GenBank/DDBJ whole genome shotgun (WGS) entry which is preliminary data.</text>
</comment>
<reference evidence="1 2" key="1">
    <citation type="submission" date="2020-11" db="EMBL/GenBank/DDBJ databases">
        <title>Hymenobacter sp.</title>
        <authorList>
            <person name="Kim M.K."/>
        </authorList>
    </citation>
    <scope>NUCLEOTIDE SEQUENCE [LARGE SCALE GENOMIC DNA]</scope>
    <source>
        <strain evidence="1 2">BT594</strain>
    </source>
</reference>
<name>A0ABS0L0B0_9BACT</name>
<sequence>MGKVPYIKFAKNCVTDLMDTQNELESIYPIHEYENWFYNQATGLLTFSTGDDELNFKYVNVGSFSKKFNTWKWSWDNEHTLSKVKDDILHVKEFGEKHGYEKLTGGYFASSEHEAWEFTAITAKLMKGIGAYRPTSEHLLIFMVLTEFVDNETAKDIKDLYVECDKHEYRRRAFVCSHLMAREEVGFEEAFDTYENMELYDDDYQAWCNECEKIRRREDGWNKKSMEFADIRVVCEKCYFEMKEINLGYK</sequence>
<dbReference type="InterPro" id="IPR049249">
    <property type="entry name" value="DUF6882"/>
</dbReference>
<proteinExistence type="predicted"/>
<dbReference type="Proteomes" id="UP000601099">
    <property type="component" value="Unassembled WGS sequence"/>
</dbReference>
<evidence type="ECO:0000313" key="2">
    <source>
        <dbReference type="Proteomes" id="UP000601099"/>
    </source>
</evidence>
<keyword evidence="2" id="KW-1185">Reference proteome</keyword>
<protein>
    <submittedName>
        <fullName evidence="1">Uncharacterized protein</fullName>
    </submittedName>
</protein>
<evidence type="ECO:0000313" key="1">
    <source>
        <dbReference type="EMBL" id="MBG8553553.1"/>
    </source>
</evidence>